<accession>A0A0L0VDG1</accession>
<feature type="region of interest" description="Disordered" evidence="1">
    <location>
        <begin position="1"/>
        <end position="46"/>
    </location>
</feature>
<feature type="region of interest" description="Disordered" evidence="1">
    <location>
        <begin position="82"/>
        <end position="237"/>
    </location>
</feature>
<dbReference type="EMBL" id="AJIL01000070">
    <property type="protein sequence ID" value="KNE97330.1"/>
    <property type="molecule type" value="Genomic_DNA"/>
</dbReference>
<reference evidence="3" key="1">
    <citation type="submission" date="2014-03" db="EMBL/GenBank/DDBJ databases">
        <title>The Genome Sequence of Puccinia striiformis f. sp. tritici PST-78.</title>
        <authorList>
            <consortium name="The Broad Institute Genome Sequencing Platform"/>
            <person name="Cuomo C."/>
            <person name="Hulbert S."/>
            <person name="Chen X."/>
            <person name="Walker B."/>
            <person name="Young S.K."/>
            <person name="Zeng Q."/>
            <person name="Gargeya S."/>
            <person name="Fitzgerald M."/>
            <person name="Haas B."/>
            <person name="Abouelleil A."/>
            <person name="Alvarado L."/>
            <person name="Arachchi H.M."/>
            <person name="Berlin A.M."/>
            <person name="Chapman S.B."/>
            <person name="Goldberg J."/>
            <person name="Griggs A."/>
            <person name="Gujja S."/>
            <person name="Hansen M."/>
            <person name="Howarth C."/>
            <person name="Imamovic A."/>
            <person name="Larimer J."/>
            <person name="McCowan C."/>
            <person name="Montmayeur A."/>
            <person name="Murphy C."/>
            <person name="Neiman D."/>
            <person name="Pearson M."/>
            <person name="Priest M."/>
            <person name="Roberts A."/>
            <person name="Saif S."/>
            <person name="Shea T."/>
            <person name="Sisk P."/>
            <person name="Sykes S."/>
            <person name="Wortman J."/>
            <person name="Nusbaum C."/>
            <person name="Birren B."/>
        </authorList>
    </citation>
    <scope>NUCLEOTIDE SEQUENCE [LARGE SCALE GENOMIC DNA]</scope>
    <source>
        <strain evidence="3">race PST-78</strain>
    </source>
</reference>
<protein>
    <submittedName>
        <fullName evidence="2">Uncharacterized protein</fullName>
    </submittedName>
</protein>
<feature type="compositionally biased region" description="Polar residues" evidence="1">
    <location>
        <begin position="190"/>
        <end position="202"/>
    </location>
</feature>
<organism evidence="2 3">
    <name type="scientific">Puccinia striiformis f. sp. tritici PST-78</name>
    <dbReference type="NCBI Taxonomy" id="1165861"/>
    <lineage>
        <taxon>Eukaryota</taxon>
        <taxon>Fungi</taxon>
        <taxon>Dikarya</taxon>
        <taxon>Basidiomycota</taxon>
        <taxon>Pucciniomycotina</taxon>
        <taxon>Pucciniomycetes</taxon>
        <taxon>Pucciniales</taxon>
        <taxon>Pucciniaceae</taxon>
        <taxon>Puccinia</taxon>
    </lineage>
</organism>
<feature type="compositionally biased region" description="Low complexity" evidence="1">
    <location>
        <begin position="137"/>
        <end position="148"/>
    </location>
</feature>
<gene>
    <name evidence="2" type="ORF">PSTG_09441</name>
</gene>
<evidence type="ECO:0000313" key="2">
    <source>
        <dbReference type="EMBL" id="KNE97330.1"/>
    </source>
</evidence>
<sequence length="351" mass="38553">MAIPLPSHLSARFTAESTAPCSRSASPSAIPTVLSPVSELSEKNRKKEFPSVAKLLDGLTFQDETHPDFLLRASSSRFSKSKAMNSLHRPSSSLLGPLPSPLYVRSTTSPSSSSTSPADAQATAGRPLPRLSNFEKSIAPPSLRSPSPSVSPSPIPTLIQRNSGSDCTTTSPTTPSSSTFSASTGPQSSKPETPKTTISSWSLKRPYNSSEEDIDGESSDDDDDCQNSGSDSGRRYHTEFGLGIDWHSELKQSRRADYRDRHRPIARPSRTWLNKKPVLVDDRSTNLTTLVVDRACLGKQQQQQQQIVVAAAGTQQLIELELMASRPIEIRQVDKRRRFIHSSRFHHQLHR</sequence>
<dbReference type="OrthoDB" id="2504309at2759"/>
<proteinExistence type="predicted"/>
<feature type="compositionally biased region" description="Acidic residues" evidence="1">
    <location>
        <begin position="210"/>
        <end position="225"/>
    </location>
</feature>
<name>A0A0L0VDG1_9BASI</name>
<keyword evidence="3" id="KW-1185">Reference proteome</keyword>
<feature type="compositionally biased region" description="Low complexity" evidence="1">
    <location>
        <begin position="163"/>
        <end position="189"/>
    </location>
</feature>
<feature type="compositionally biased region" description="Low complexity" evidence="1">
    <location>
        <begin position="106"/>
        <end position="117"/>
    </location>
</feature>
<feature type="compositionally biased region" description="Polar residues" evidence="1">
    <location>
        <begin position="15"/>
        <end position="29"/>
    </location>
</feature>
<dbReference type="AlphaFoldDB" id="A0A0L0VDG1"/>
<dbReference type="Proteomes" id="UP000054564">
    <property type="component" value="Unassembled WGS sequence"/>
</dbReference>
<evidence type="ECO:0000313" key="3">
    <source>
        <dbReference type="Proteomes" id="UP000054564"/>
    </source>
</evidence>
<comment type="caution">
    <text evidence="2">The sequence shown here is derived from an EMBL/GenBank/DDBJ whole genome shotgun (WGS) entry which is preliminary data.</text>
</comment>
<evidence type="ECO:0000256" key="1">
    <source>
        <dbReference type="SAM" id="MobiDB-lite"/>
    </source>
</evidence>